<feature type="compositionally biased region" description="Basic residues" evidence="1">
    <location>
        <begin position="98"/>
        <end position="107"/>
    </location>
</feature>
<evidence type="ECO:0000313" key="3">
    <source>
        <dbReference type="EMBL" id="SEO51697.1"/>
    </source>
</evidence>
<dbReference type="RefSeq" id="WP_143086097.1">
    <property type="nucleotide sequence ID" value="NZ_FOEF01000001.1"/>
</dbReference>
<keyword evidence="4" id="KW-1185">Reference proteome</keyword>
<organism evidence="3 4">
    <name type="scientific">Amycolatopsis saalfeldensis</name>
    <dbReference type="NCBI Taxonomy" id="394193"/>
    <lineage>
        <taxon>Bacteria</taxon>
        <taxon>Bacillati</taxon>
        <taxon>Actinomycetota</taxon>
        <taxon>Actinomycetes</taxon>
        <taxon>Pseudonocardiales</taxon>
        <taxon>Pseudonocardiaceae</taxon>
        <taxon>Amycolatopsis</taxon>
    </lineage>
</organism>
<dbReference type="OrthoDB" id="3635195at2"/>
<evidence type="ECO:0000256" key="2">
    <source>
        <dbReference type="SAM" id="Phobius"/>
    </source>
</evidence>
<feature type="transmembrane region" description="Helical" evidence="2">
    <location>
        <begin position="12"/>
        <end position="35"/>
    </location>
</feature>
<accession>A0A1H8QCQ1</accession>
<keyword evidence="2" id="KW-1133">Transmembrane helix</keyword>
<feature type="region of interest" description="Disordered" evidence="1">
    <location>
        <begin position="68"/>
        <end position="107"/>
    </location>
</feature>
<keyword evidence="2" id="KW-0812">Transmembrane</keyword>
<dbReference type="EMBL" id="FOEF01000001">
    <property type="protein sequence ID" value="SEO51697.1"/>
    <property type="molecule type" value="Genomic_DNA"/>
</dbReference>
<dbReference type="Proteomes" id="UP000198582">
    <property type="component" value="Unassembled WGS sequence"/>
</dbReference>
<name>A0A1H8QCQ1_9PSEU</name>
<sequence>MAETRSREVPISYLATLLAGVALGFLLAEFGRVLVRYPVEAVLVTVLACSIAVLAWACREMLRDLFKRGGKREPGPGHGEPGPSGYPRLSLPHQNDRNHRHPNGVRR</sequence>
<dbReference type="AlphaFoldDB" id="A0A1H8QCQ1"/>
<gene>
    <name evidence="3" type="ORF">SAMN04489732_101292</name>
</gene>
<proteinExistence type="predicted"/>
<feature type="transmembrane region" description="Helical" evidence="2">
    <location>
        <begin position="41"/>
        <end position="58"/>
    </location>
</feature>
<protein>
    <submittedName>
        <fullName evidence="3">Uncharacterized protein</fullName>
    </submittedName>
</protein>
<evidence type="ECO:0000256" key="1">
    <source>
        <dbReference type="SAM" id="MobiDB-lite"/>
    </source>
</evidence>
<reference evidence="3 4" key="1">
    <citation type="submission" date="2016-10" db="EMBL/GenBank/DDBJ databases">
        <authorList>
            <person name="de Groot N.N."/>
        </authorList>
    </citation>
    <scope>NUCLEOTIDE SEQUENCE [LARGE SCALE GENOMIC DNA]</scope>
    <source>
        <strain evidence="3 4">DSM 44993</strain>
    </source>
</reference>
<evidence type="ECO:0000313" key="4">
    <source>
        <dbReference type="Proteomes" id="UP000198582"/>
    </source>
</evidence>
<keyword evidence="2" id="KW-0472">Membrane</keyword>